<feature type="compositionally biased region" description="Basic and acidic residues" evidence="7">
    <location>
        <begin position="398"/>
        <end position="415"/>
    </location>
</feature>
<feature type="domain" description="BSD" evidence="8">
    <location>
        <begin position="348"/>
        <end position="389"/>
    </location>
</feature>
<evidence type="ECO:0000256" key="4">
    <source>
        <dbReference type="ARBA" id="ARBA00023015"/>
    </source>
</evidence>
<comment type="subcellular location">
    <subcellularLocation>
        <location evidence="1">Nucleus</location>
    </subcellularLocation>
</comment>
<feature type="region of interest" description="Disordered" evidence="7">
    <location>
        <begin position="398"/>
        <end position="460"/>
    </location>
</feature>
<keyword evidence="3" id="KW-0677">Repeat</keyword>
<dbReference type="AlphaFoldDB" id="A0ABD3N3P2"/>
<comment type="similarity">
    <text evidence="2">Belongs to the TFB1 family.</text>
</comment>
<dbReference type="InterPro" id="IPR005607">
    <property type="entry name" value="BSD_dom"/>
</dbReference>
<evidence type="ECO:0000256" key="5">
    <source>
        <dbReference type="ARBA" id="ARBA00023163"/>
    </source>
</evidence>
<comment type="caution">
    <text evidence="9">The sequence shown here is derived from an EMBL/GenBank/DDBJ whole genome shotgun (WGS) entry which is preliminary data.</text>
</comment>
<feature type="region of interest" description="Disordered" evidence="7">
    <location>
        <begin position="299"/>
        <end position="341"/>
    </location>
</feature>
<evidence type="ECO:0000256" key="1">
    <source>
        <dbReference type="ARBA" id="ARBA00004123"/>
    </source>
</evidence>
<evidence type="ECO:0000256" key="6">
    <source>
        <dbReference type="ARBA" id="ARBA00023242"/>
    </source>
</evidence>
<evidence type="ECO:0000256" key="7">
    <source>
        <dbReference type="SAM" id="MobiDB-lite"/>
    </source>
</evidence>
<feature type="compositionally biased region" description="Low complexity" evidence="7">
    <location>
        <begin position="182"/>
        <end position="200"/>
    </location>
</feature>
<feature type="compositionally biased region" description="Gly residues" evidence="7">
    <location>
        <begin position="302"/>
        <end position="313"/>
    </location>
</feature>
<dbReference type="PANTHER" id="PTHR12856">
    <property type="entry name" value="TRANSCRIPTION INITIATION FACTOR IIH-RELATED"/>
    <property type="match status" value="1"/>
</dbReference>
<dbReference type="InterPro" id="IPR035925">
    <property type="entry name" value="BSD_dom_sf"/>
</dbReference>
<reference evidence="9 10" key="1">
    <citation type="submission" date="2024-10" db="EMBL/GenBank/DDBJ databases">
        <title>Updated reference genomes for cyclostephanoid diatoms.</title>
        <authorList>
            <person name="Roberts W.R."/>
            <person name="Alverson A.J."/>
        </authorList>
    </citation>
    <scope>NUCLEOTIDE SEQUENCE [LARGE SCALE GENOMIC DNA]</scope>
    <source>
        <strain evidence="9 10">AJA232-27</strain>
    </source>
</reference>
<dbReference type="EMBL" id="JALLBG020000043">
    <property type="protein sequence ID" value="KAL3770387.1"/>
    <property type="molecule type" value="Genomic_DNA"/>
</dbReference>
<dbReference type="Proteomes" id="UP001530293">
    <property type="component" value="Unassembled WGS sequence"/>
</dbReference>
<dbReference type="PROSITE" id="PS50858">
    <property type="entry name" value="BSD"/>
    <property type="match status" value="1"/>
</dbReference>
<dbReference type="InterPro" id="IPR027079">
    <property type="entry name" value="Tfb1/GTF2H1"/>
</dbReference>
<organism evidence="9 10">
    <name type="scientific">Discostella pseudostelligera</name>
    <dbReference type="NCBI Taxonomy" id="259834"/>
    <lineage>
        <taxon>Eukaryota</taxon>
        <taxon>Sar</taxon>
        <taxon>Stramenopiles</taxon>
        <taxon>Ochrophyta</taxon>
        <taxon>Bacillariophyta</taxon>
        <taxon>Coscinodiscophyceae</taxon>
        <taxon>Thalassiosirophycidae</taxon>
        <taxon>Stephanodiscales</taxon>
        <taxon>Stephanodiscaceae</taxon>
        <taxon>Discostella</taxon>
    </lineage>
</organism>
<dbReference type="InterPro" id="IPR013876">
    <property type="entry name" value="TFIIH_BTF_p62_N"/>
</dbReference>
<keyword evidence="6" id="KW-0539">Nucleus</keyword>
<name>A0ABD3N3P2_9STRA</name>
<feature type="region of interest" description="Disordered" evidence="7">
    <location>
        <begin position="177"/>
        <end position="222"/>
    </location>
</feature>
<dbReference type="GO" id="GO:0005634">
    <property type="term" value="C:nucleus"/>
    <property type="evidence" value="ECO:0007669"/>
    <property type="project" value="UniProtKB-SubCell"/>
</dbReference>
<evidence type="ECO:0000256" key="3">
    <source>
        <dbReference type="ARBA" id="ARBA00022737"/>
    </source>
</evidence>
<keyword evidence="10" id="KW-1185">Reference proteome</keyword>
<proteinExistence type="inferred from homology"/>
<accession>A0ABD3N3P2</accession>
<dbReference type="Pfam" id="PF03909">
    <property type="entry name" value="BSD"/>
    <property type="match status" value="1"/>
</dbReference>
<dbReference type="SUPFAM" id="SSF140383">
    <property type="entry name" value="BSD domain-like"/>
    <property type="match status" value="2"/>
</dbReference>
<keyword evidence="5" id="KW-0804">Transcription</keyword>
<gene>
    <name evidence="9" type="ORF">ACHAWU_003607</name>
</gene>
<sequence length="855" mass="94011">MELNVTSNKNKDNIRFGVKMQPLSNEQRIAHDNDVMTILQYYCISDRTQEPADADWSDEDVSDRIYNLPYTMRNKDFGPISDRFGSGVGTVRVNSGELVFRPDKDSNDGGSITKRDGVDAAAAVTLPWHQVAKHQVSPASHSKSLLKVITTASGSTKSSYTFAFPDRDALENARREVSVRLSNSKSTSNNNNNNNINITTPRPQHLHNEQRQSTPPSSHYIDLDPIATISTRSSLLASDPALRAQHRLLVLDGGTLSEEDFWSTHTRLVANEYAKISGKANRGMSSDIKSSLDLGISSTFRKGGGGGGGGSGGSSKSKESGGGDGGSSSGGGGGGGSSSTGIVHLGVEEMRQIFLMYPAVHRAYEEKVPLELSEEQFWRKYLESEYFHRDRGRMGTHIDKMNERELRDQEEERSRILGKRRRGGEEGDAGEDGKSKVDSDGTKKKKEDGTSSGAAMGEVEAKNRLAAAGTDDIFSRYDAKGLSHHHQSHHRHHPQNNRHRNLGTFTQLAVGKFDLTSTTEVERGDRFLGKDLHPLPEMDSAGSRIIDKYNRHWAIVLHPNDSKAGANLATVAAKSVTEGATTASASRGRDDEDAKVNGGCDNEMRRLVGFANADYNHADFARGMGDDDEDMLELNLHNVGAYTGNYASASTDPSSTNGKESDTSLHLRYAKILASSMRTSTEPILREEVSGKAKGFSNAPTLTKPFPDPKIGRGLLEALTKKMAADSQTEEDVQQLVDALPEEFTTKLASFFRRSTELLRHFFSLRSFFNENSIGDGSAIESQKNRLTNIVKGMEKVHKEMYELTRNLPLMESKMFKPIMEQLDWAFKLYREDSSKNTRGGFVTVANRGFVPVAN</sequence>
<evidence type="ECO:0000313" key="10">
    <source>
        <dbReference type="Proteomes" id="UP001530293"/>
    </source>
</evidence>
<keyword evidence="4" id="KW-0805">Transcription regulation</keyword>
<feature type="compositionally biased region" description="Basic and acidic residues" evidence="7">
    <location>
        <begin position="431"/>
        <end position="449"/>
    </location>
</feature>
<feature type="compositionally biased region" description="Gly residues" evidence="7">
    <location>
        <begin position="322"/>
        <end position="338"/>
    </location>
</feature>
<evidence type="ECO:0000313" key="9">
    <source>
        <dbReference type="EMBL" id="KAL3770387.1"/>
    </source>
</evidence>
<evidence type="ECO:0000259" key="8">
    <source>
        <dbReference type="PROSITE" id="PS50858"/>
    </source>
</evidence>
<protein>
    <recommendedName>
        <fullName evidence="8">BSD domain-containing protein</fullName>
    </recommendedName>
</protein>
<evidence type="ECO:0000256" key="2">
    <source>
        <dbReference type="ARBA" id="ARBA00009448"/>
    </source>
</evidence>
<dbReference type="Pfam" id="PF08567">
    <property type="entry name" value="PH_TFIIH"/>
    <property type="match status" value="1"/>
</dbReference>